<evidence type="ECO:0000256" key="4">
    <source>
        <dbReference type="ARBA" id="ARBA00022824"/>
    </source>
</evidence>
<name>A0A673FRL0_9TELE</name>
<reference evidence="10" key="2">
    <citation type="submission" date="2025-09" db="UniProtKB">
        <authorList>
            <consortium name="Ensembl"/>
        </authorList>
    </citation>
    <scope>IDENTIFICATION</scope>
</reference>
<dbReference type="Gene3D" id="3.40.50.300">
    <property type="entry name" value="P-loop containing nucleotide triphosphate hydrolases"/>
    <property type="match status" value="1"/>
</dbReference>
<dbReference type="InterPro" id="IPR003593">
    <property type="entry name" value="AAA+_ATPase"/>
</dbReference>
<dbReference type="Pfam" id="PF02881">
    <property type="entry name" value="SRP54_N"/>
    <property type="match status" value="1"/>
</dbReference>
<dbReference type="SMART" id="SM00963">
    <property type="entry name" value="SRP54_N"/>
    <property type="match status" value="1"/>
</dbReference>
<dbReference type="GO" id="GO:0005525">
    <property type="term" value="F:GTP binding"/>
    <property type="evidence" value="ECO:0007669"/>
    <property type="project" value="UniProtKB-KW"/>
</dbReference>
<dbReference type="Gene3D" id="3.30.450.60">
    <property type="match status" value="1"/>
</dbReference>
<dbReference type="InterPro" id="IPR011012">
    <property type="entry name" value="Longin-like_dom_sf"/>
</dbReference>
<evidence type="ECO:0000259" key="9">
    <source>
        <dbReference type="PROSITE" id="PS00300"/>
    </source>
</evidence>
<feature type="compositionally biased region" description="Basic and acidic residues" evidence="8">
    <location>
        <begin position="155"/>
        <end position="179"/>
    </location>
</feature>
<evidence type="ECO:0000256" key="6">
    <source>
        <dbReference type="ARBA" id="ARBA00023136"/>
    </source>
</evidence>
<keyword evidence="5" id="KW-0342">GTP-binding</keyword>
<dbReference type="FunFam" id="3.30.450.60:FF:000024">
    <property type="entry name" value="signal recognition particle receptor subunit alpha isoform X2"/>
    <property type="match status" value="1"/>
</dbReference>
<evidence type="ECO:0000256" key="7">
    <source>
        <dbReference type="ARBA" id="ARBA00023170"/>
    </source>
</evidence>
<dbReference type="PANTHER" id="PTHR43134">
    <property type="entry name" value="SIGNAL RECOGNITION PARTICLE RECEPTOR SUBUNIT ALPHA"/>
    <property type="match status" value="1"/>
</dbReference>
<dbReference type="FunFam" id="1.20.120.140:FF:000004">
    <property type="entry name" value="Signal recognition particle receptor subunit alpha"/>
    <property type="match status" value="1"/>
</dbReference>
<sequence>MLDFFAIFSKGGIVLWCFQGAGVAESFTGPVNALIRSVILQERSGNNSFTHNALSLKYKLDNEFELVFVVGFQKILTLTYVDKFIDDVQLHFRDRYKNELEQRGALKFLLNNFEFGDDFHRLLREAEGSSKAKASVSMRTFNESQKSQKTVKSMIETKDGDKSKEQGGKKSKNAKKEGEKCERRLIKETTYESQWLFRSYRFVNVTVLSFLLFTSTNSAVSVLKAAGSVVCMVVENFSLIQVDSMKGDLRGVDYESSDDEDEEVQEEDRVIVGGFGGMFGMLKGLVGSKNLTQEDMEPVLDKMRDHLITKNVAAEIASQLCNSVAKKLEGKVMGTFTTVASTVKQALQDSLVQILQPKRRVDLLRDVLEARSQRKPFVITFCGVNGVGKSTNLAKISYWLIENGFTVLIAACDTFRAGAVEQLRTHQRRLNSLHPPEKHGGQPAIQLFEKGYGKDAAGIAMEAIAFARNQGFDVVLIDTAGRMQDNAPLMTALAKLITVNTPDLVLFVGEALVGNEAVDQLVKFNQALADHSKTDKPRLIDGIVLTKFDTIDDKVGAAISMTYITGQPIVFVGTGQTYSDLRSLNARAVVSALMKA</sequence>
<keyword evidence="3" id="KW-0547">Nucleotide-binding</keyword>
<keyword evidence="4" id="KW-0256">Endoplasmic reticulum</keyword>
<dbReference type="GO" id="GO:0003924">
    <property type="term" value="F:GTPase activity"/>
    <property type="evidence" value="ECO:0007669"/>
    <property type="project" value="InterPro"/>
</dbReference>
<dbReference type="SUPFAM" id="SSF52540">
    <property type="entry name" value="P-loop containing nucleoside triphosphate hydrolases"/>
    <property type="match status" value="1"/>
</dbReference>
<dbReference type="InterPro" id="IPR000897">
    <property type="entry name" value="SRP54_GTPase_dom"/>
</dbReference>
<dbReference type="Gene3D" id="1.20.120.140">
    <property type="entry name" value="Signal recognition particle SRP54, nucleotide-binding domain"/>
    <property type="match status" value="1"/>
</dbReference>
<evidence type="ECO:0000313" key="11">
    <source>
        <dbReference type="Proteomes" id="UP000472270"/>
    </source>
</evidence>
<comment type="similarity">
    <text evidence="2">Belongs to the GTP-binding SRP family.</text>
</comment>
<evidence type="ECO:0000256" key="8">
    <source>
        <dbReference type="SAM" id="MobiDB-lite"/>
    </source>
</evidence>
<dbReference type="PROSITE" id="PS00300">
    <property type="entry name" value="SRP54"/>
    <property type="match status" value="1"/>
</dbReference>
<proteinExistence type="inferred from homology"/>
<dbReference type="GO" id="GO:0006614">
    <property type="term" value="P:SRP-dependent cotranslational protein targeting to membrane"/>
    <property type="evidence" value="ECO:0007669"/>
    <property type="project" value="InterPro"/>
</dbReference>
<dbReference type="Proteomes" id="UP000472270">
    <property type="component" value="Unassembled WGS sequence"/>
</dbReference>
<protein>
    <recommendedName>
        <fullName evidence="9">SRP54-type proteins GTP-binding domain-containing protein</fullName>
    </recommendedName>
</protein>
<organism evidence="10 11">
    <name type="scientific">Sinocyclocheilus rhinocerous</name>
    <dbReference type="NCBI Taxonomy" id="307959"/>
    <lineage>
        <taxon>Eukaryota</taxon>
        <taxon>Metazoa</taxon>
        <taxon>Chordata</taxon>
        <taxon>Craniata</taxon>
        <taxon>Vertebrata</taxon>
        <taxon>Euteleostomi</taxon>
        <taxon>Actinopterygii</taxon>
        <taxon>Neopterygii</taxon>
        <taxon>Teleostei</taxon>
        <taxon>Ostariophysi</taxon>
        <taxon>Cypriniformes</taxon>
        <taxon>Cyprinidae</taxon>
        <taxon>Cyprininae</taxon>
        <taxon>Sinocyclocheilus</taxon>
    </lineage>
</organism>
<dbReference type="InterPro" id="IPR013822">
    <property type="entry name" value="Signal_recog_particl_SRP54_hlx"/>
</dbReference>
<keyword evidence="7" id="KW-0675">Receptor</keyword>
<dbReference type="CDD" id="cd17876">
    <property type="entry name" value="SRalpha_C"/>
    <property type="match status" value="1"/>
</dbReference>
<dbReference type="CDD" id="cd14826">
    <property type="entry name" value="SR_alpha_SRX"/>
    <property type="match status" value="1"/>
</dbReference>
<dbReference type="InterPro" id="IPR036225">
    <property type="entry name" value="SRP/SRP_N"/>
</dbReference>
<gene>
    <name evidence="10" type="primary">srpra</name>
</gene>
<feature type="domain" description="SRP54-type proteins GTP-binding" evidence="9">
    <location>
        <begin position="568"/>
        <end position="581"/>
    </location>
</feature>
<feature type="compositionally biased region" description="Polar residues" evidence="8">
    <location>
        <begin position="137"/>
        <end position="151"/>
    </location>
</feature>
<accession>A0A673FRL0</accession>
<dbReference type="SUPFAM" id="SSF64356">
    <property type="entry name" value="SNARE-like"/>
    <property type="match status" value="1"/>
</dbReference>
<dbReference type="AlphaFoldDB" id="A0A673FRL0"/>
<evidence type="ECO:0000256" key="1">
    <source>
        <dbReference type="ARBA" id="ARBA00004397"/>
    </source>
</evidence>
<dbReference type="Pfam" id="PF00448">
    <property type="entry name" value="SRP54"/>
    <property type="match status" value="1"/>
</dbReference>
<evidence type="ECO:0000256" key="3">
    <source>
        <dbReference type="ARBA" id="ARBA00022741"/>
    </source>
</evidence>
<feature type="region of interest" description="Disordered" evidence="8">
    <location>
        <begin position="134"/>
        <end position="179"/>
    </location>
</feature>
<comment type="subcellular location">
    <subcellularLocation>
        <location evidence="1">Endoplasmic reticulum membrane</location>
        <topology evidence="1">Peripheral membrane protein</topology>
        <orientation evidence="1">Cytoplasmic side</orientation>
    </subcellularLocation>
</comment>
<dbReference type="SUPFAM" id="SSF47364">
    <property type="entry name" value="Domain of the SRP/SRP receptor G-proteins"/>
    <property type="match status" value="1"/>
</dbReference>
<dbReference type="GO" id="GO:0005785">
    <property type="term" value="C:signal recognition particle receptor complex"/>
    <property type="evidence" value="ECO:0007669"/>
    <property type="project" value="InterPro"/>
</dbReference>
<dbReference type="GO" id="GO:0005047">
    <property type="term" value="F:signal recognition particle binding"/>
    <property type="evidence" value="ECO:0007669"/>
    <property type="project" value="InterPro"/>
</dbReference>
<keyword evidence="6" id="KW-0472">Membrane</keyword>
<dbReference type="SMART" id="SM00382">
    <property type="entry name" value="AAA"/>
    <property type="match status" value="1"/>
</dbReference>
<reference evidence="10" key="1">
    <citation type="submission" date="2025-08" db="UniProtKB">
        <authorList>
            <consortium name="Ensembl"/>
        </authorList>
    </citation>
    <scope>IDENTIFICATION</scope>
</reference>
<dbReference type="FunFam" id="3.40.50.300:FF:000188">
    <property type="entry name" value="signal recognition particle receptor subunit alpha"/>
    <property type="match status" value="1"/>
</dbReference>
<evidence type="ECO:0000256" key="5">
    <source>
        <dbReference type="ARBA" id="ARBA00023134"/>
    </source>
</evidence>
<dbReference type="PANTHER" id="PTHR43134:SF1">
    <property type="entry name" value="SIGNAL RECOGNITION PARTICLE RECEPTOR SUBUNIT ALPHA"/>
    <property type="match status" value="1"/>
</dbReference>
<dbReference type="SMART" id="SM00962">
    <property type="entry name" value="SRP54"/>
    <property type="match status" value="1"/>
</dbReference>
<dbReference type="Ensembl" id="ENSSRHT00000005788.1">
    <property type="protein sequence ID" value="ENSSRHP00000005583.1"/>
    <property type="gene ID" value="ENSSRHG00000003179.1"/>
</dbReference>
<dbReference type="Pfam" id="PF04086">
    <property type="entry name" value="SRP-alpha_N"/>
    <property type="match status" value="1"/>
</dbReference>
<dbReference type="InterPro" id="IPR042101">
    <property type="entry name" value="SRP54_N_sf"/>
</dbReference>
<keyword evidence="11" id="KW-1185">Reference proteome</keyword>
<evidence type="ECO:0000256" key="2">
    <source>
        <dbReference type="ARBA" id="ARBA00008531"/>
    </source>
</evidence>
<evidence type="ECO:0000313" key="10">
    <source>
        <dbReference type="Ensembl" id="ENSSRHP00000005583.1"/>
    </source>
</evidence>
<dbReference type="InterPro" id="IPR007222">
    <property type="entry name" value="Sig_recog_particle_rcpt_asu_N"/>
</dbReference>
<dbReference type="GO" id="GO:0006886">
    <property type="term" value="P:intracellular protein transport"/>
    <property type="evidence" value="ECO:0007669"/>
    <property type="project" value="InterPro"/>
</dbReference>
<dbReference type="InterPro" id="IPR027417">
    <property type="entry name" value="P-loop_NTPase"/>
</dbReference>